<dbReference type="KEGG" id="yli:2912444"/>
<evidence type="ECO:0000313" key="4">
    <source>
        <dbReference type="Proteomes" id="UP000256601"/>
    </source>
</evidence>
<accession>A0A1H6PYE9</accession>
<dbReference type="Proteomes" id="UP000256601">
    <property type="component" value="Unassembled WGS sequence"/>
</dbReference>
<reference evidence="2 4" key="2">
    <citation type="submission" date="2018-07" db="EMBL/GenBank/DDBJ databases">
        <title>Draft Genome Assemblies for Five Robust Yarrowia lipolytica Strains Exhibiting High Lipid Production and Pentose Sugar Utilization and Sugar Alcohol Secretion from Undetoxified Lignocellulosic Biomass Hydrolysates.</title>
        <authorList>
            <consortium name="DOE Joint Genome Institute"/>
            <person name="Walker C."/>
            <person name="Ryu S."/>
            <person name="Na H."/>
            <person name="Zane M."/>
            <person name="LaButti K."/>
            <person name="Lipzen A."/>
            <person name="Haridas S."/>
            <person name="Barry K."/>
            <person name="Grigoriev I.V."/>
            <person name="Quarterman J."/>
            <person name="Slininger P."/>
            <person name="Dien B."/>
            <person name="Trinh C.T."/>
        </authorList>
    </citation>
    <scope>NUCLEOTIDE SEQUENCE [LARGE SCALE GENOMIC DNA]</scope>
    <source>
        <strain evidence="2 4">YB392</strain>
    </source>
</reference>
<reference evidence="1 3" key="1">
    <citation type="journal article" date="2016" name="PLoS ONE">
        <title>Sequence Assembly of Yarrowia lipolytica Strain W29/CLIB89 Shows Transposable Element Diversity.</title>
        <authorList>
            <person name="Magnan C."/>
            <person name="Yu J."/>
            <person name="Chang I."/>
            <person name="Jahn E."/>
            <person name="Kanomata Y."/>
            <person name="Wu J."/>
            <person name="Zeller M."/>
            <person name="Oakes M."/>
            <person name="Baldi P."/>
            <person name="Sandmeyer S."/>
        </authorList>
    </citation>
    <scope>NUCLEOTIDE SEQUENCE [LARGE SCALE GENOMIC DNA]</scope>
    <source>
        <strain evidence="1">CLIB89</strain>
        <strain evidence="3">CLIB89(W29)</strain>
    </source>
</reference>
<evidence type="ECO:0000313" key="1">
    <source>
        <dbReference type="EMBL" id="AOW05082.1"/>
    </source>
</evidence>
<dbReference type="Gene3D" id="3.40.50.1820">
    <property type="entry name" value="alpha/beta hydrolase"/>
    <property type="match status" value="1"/>
</dbReference>
<proteinExistence type="predicted"/>
<organism evidence="1 3">
    <name type="scientific">Yarrowia lipolytica</name>
    <name type="common">Candida lipolytica</name>
    <dbReference type="NCBI Taxonomy" id="4952"/>
    <lineage>
        <taxon>Eukaryota</taxon>
        <taxon>Fungi</taxon>
        <taxon>Dikarya</taxon>
        <taxon>Ascomycota</taxon>
        <taxon>Saccharomycotina</taxon>
        <taxon>Dipodascomycetes</taxon>
        <taxon>Dipodascales</taxon>
        <taxon>Dipodascales incertae sedis</taxon>
        <taxon>Yarrowia</taxon>
    </lineage>
</organism>
<dbReference type="Pfam" id="PF08538">
    <property type="entry name" value="DUF1749"/>
    <property type="match status" value="1"/>
</dbReference>
<dbReference type="VEuPathDB" id="FungiDB:YALI1_E08915g"/>
<dbReference type="Proteomes" id="UP000182444">
    <property type="component" value="Chromosome 1E"/>
</dbReference>
<dbReference type="AlphaFoldDB" id="A0A1H6PYE9"/>
<dbReference type="EMBL" id="KZ857328">
    <property type="protein sequence ID" value="RDW27775.1"/>
    <property type="molecule type" value="Genomic_DNA"/>
</dbReference>
<evidence type="ECO:0000313" key="3">
    <source>
        <dbReference type="Proteomes" id="UP000182444"/>
    </source>
</evidence>
<dbReference type="VEuPathDB" id="FungiDB:YALI0_E07513g"/>
<name>A0A1H6PYE9_YARLL</name>
<protein>
    <submittedName>
        <fullName evidence="1">Uncharacterized protein</fullName>
    </submittedName>
</protein>
<evidence type="ECO:0000313" key="2">
    <source>
        <dbReference type="EMBL" id="RDW27775.1"/>
    </source>
</evidence>
<dbReference type="InterPro" id="IPR013744">
    <property type="entry name" value="SidJ"/>
</dbReference>
<dbReference type="EMBL" id="CP017557">
    <property type="protein sequence ID" value="AOW05082.1"/>
    <property type="molecule type" value="Genomic_DNA"/>
</dbReference>
<dbReference type="PANTHER" id="PTHR31591:SF1">
    <property type="entry name" value="UPF0613 PROTEIN PB24D3.06C"/>
    <property type="match status" value="1"/>
</dbReference>
<sequence length="332" mass="36210">MNRLKTASVRLRQIHYQFGKFGYQGDNMNSKYAGKAYTETTVHKYHRNLIGIEHPTRYGAPHTNTVVFIGGLGDGITTVPYVKPLADALDKAGWGVVELLTTSSFGGWGTGSLERDAEEVEKAVEYLTTKLEAGGLPNKQKVVLLGHSTGCQDIMYYLTRGKERAKIDGAILQAGVSDRDATVLNIGEKKWKETVAAAQKLVDEGKGDTVLSGEFAEIMHNTPISASRFVALNAPRGDDDFFSIDLPDSDLEKSFGQIKVPLLFLMSGSDAFVDPKQDKQKIVDRYESFVKGGNWSELSGVIDGASHNVGRDSKEGAVDAVVEKIESFVKSI</sequence>
<gene>
    <name evidence="2" type="ORF">B0I71DRAFT_128494</name>
    <name evidence="1" type="ORF">YALI1_E08915g</name>
</gene>
<dbReference type="SUPFAM" id="SSF53474">
    <property type="entry name" value="alpha/beta-Hydrolases"/>
    <property type="match status" value="1"/>
</dbReference>
<dbReference type="PANTHER" id="PTHR31591">
    <property type="entry name" value="UPF0613 PROTEIN PB24D3.06C"/>
    <property type="match status" value="1"/>
</dbReference>
<dbReference type="InterPro" id="IPR029058">
    <property type="entry name" value="AB_hydrolase_fold"/>
</dbReference>
<dbReference type="eggNOG" id="KOG4840">
    <property type="taxonomic scope" value="Eukaryota"/>
</dbReference>
<dbReference type="OrthoDB" id="10034502at2759"/>